<evidence type="ECO:0000256" key="4">
    <source>
        <dbReference type="RuleBase" id="RU003512"/>
    </source>
</evidence>
<keyword evidence="7" id="KW-1185">Reference proteome</keyword>
<dbReference type="PANTHER" id="PTHR42953:SF2">
    <property type="entry name" value="ADHESION PROTEIN"/>
    <property type="match status" value="1"/>
</dbReference>
<evidence type="ECO:0000256" key="1">
    <source>
        <dbReference type="ARBA" id="ARBA00011028"/>
    </source>
</evidence>
<comment type="similarity">
    <text evidence="1 4">Belongs to the bacterial solute-binding protein 9 family.</text>
</comment>
<sequence>MLKKTGILFLALTASAISFGKLNVVTTTSDLGSIAETIGGDLIKVQSIATGNQDPHHLQARPKYIIMARNADLWIRTGMELEIGWEMPVINGSRNRDIRPGQLGHLDASKHIHKLEIPDAGMLTRAMGDVHAAGNPHYLTDPENAKHVAADIAGRLALLDPENADTYRKNAAAFSDKIEEKMTGWKQKLEPMKGKSIVTYHKSWIYFCERFGIDIAIELEPKPGVPPSPAHLTRVIQTVEADDIEIILQEPWYSTKAAEKVAGKTGAHVVTAPIFTGSDPEADDYIALIDLIVKRLTEQPE</sequence>
<feature type="signal peptide" evidence="5">
    <location>
        <begin position="1"/>
        <end position="20"/>
    </location>
</feature>
<dbReference type="PANTHER" id="PTHR42953">
    <property type="entry name" value="HIGH-AFFINITY ZINC UPTAKE SYSTEM PROTEIN ZNUA-RELATED"/>
    <property type="match status" value="1"/>
</dbReference>
<dbReference type="PRINTS" id="PR00690">
    <property type="entry name" value="ADHESNFAMILY"/>
</dbReference>
<keyword evidence="2 4" id="KW-0813">Transport</keyword>
<dbReference type="PRINTS" id="PR00691">
    <property type="entry name" value="ADHESINB"/>
</dbReference>
<reference evidence="6 7" key="1">
    <citation type="journal article" date="2024" name="Appl. Environ. Microbiol.">
        <title>Pontiella agarivorans sp. nov., a novel marine anaerobic bacterium capable of degrading macroalgal polysaccharides and fixing nitrogen.</title>
        <authorList>
            <person name="Liu N."/>
            <person name="Kivenson V."/>
            <person name="Peng X."/>
            <person name="Cui Z."/>
            <person name="Lankiewicz T.S."/>
            <person name="Gosselin K.M."/>
            <person name="English C.J."/>
            <person name="Blair E.M."/>
            <person name="O'Malley M.A."/>
            <person name="Valentine D.L."/>
        </authorList>
    </citation>
    <scope>NUCLEOTIDE SEQUENCE [LARGE SCALE GENOMIC DNA]</scope>
    <source>
        <strain evidence="6 7">NLcol2</strain>
    </source>
</reference>
<comment type="caution">
    <text evidence="6">The sequence shown here is derived from an EMBL/GenBank/DDBJ whole genome shotgun (WGS) entry which is preliminary data.</text>
</comment>
<name>A0ABU5MX68_9BACT</name>
<dbReference type="InterPro" id="IPR006127">
    <property type="entry name" value="ZnuA-like"/>
</dbReference>
<dbReference type="Pfam" id="PF01297">
    <property type="entry name" value="ZnuA"/>
    <property type="match status" value="1"/>
</dbReference>
<evidence type="ECO:0000313" key="7">
    <source>
        <dbReference type="Proteomes" id="UP001290861"/>
    </source>
</evidence>
<dbReference type="Proteomes" id="UP001290861">
    <property type="component" value="Unassembled WGS sequence"/>
</dbReference>
<dbReference type="InterPro" id="IPR050492">
    <property type="entry name" value="Bact_metal-bind_prot9"/>
</dbReference>
<dbReference type="SUPFAM" id="SSF53807">
    <property type="entry name" value="Helical backbone' metal receptor"/>
    <property type="match status" value="1"/>
</dbReference>
<protein>
    <submittedName>
        <fullName evidence="6">Metal ABC transporter substrate-binding protein</fullName>
    </submittedName>
</protein>
<evidence type="ECO:0000313" key="6">
    <source>
        <dbReference type="EMBL" id="MDZ8118797.1"/>
    </source>
</evidence>
<organism evidence="6 7">
    <name type="scientific">Pontiella agarivorans</name>
    <dbReference type="NCBI Taxonomy" id="3038953"/>
    <lineage>
        <taxon>Bacteria</taxon>
        <taxon>Pseudomonadati</taxon>
        <taxon>Kiritimatiellota</taxon>
        <taxon>Kiritimatiellia</taxon>
        <taxon>Kiritimatiellales</taxon>
        <taxon>Pontiellaceae</taxon>
        <taxon>Pontiella</taxon>
    </lineage>
</organism>
<dbReference type="InterPro" id="IPR006129">
    <property type="entry name" value="AdhesinB"/>
</dbReference>
<dbReference type="InterPro" id="IPR006128">
    <property type="entry name" value="Lipoprotein_PsaA-like"/>
</dbReference>
<evidence type="ECO:0000256" key="2">
    <source>
        <dbReference type="ARBA" id="ARBA00022448"/>
    </source>
</evidence>
<gene>
    <name evidence="6" type="ORF">P9H32_09160</name>
</gene>
<dbReference type="RefSeq" id="WP_322608594.1">
    <property type="nucleotide sequence ID" value="NZ_JARVCO010000010.1"/>
</dbReference>
<accession>A0ABU5MX68</accession>
<evidence type="ECO:0000256" key="5">
    <source>
        <dbReference type="SAM" id="SignalP"/>
    </source>
</evidence>
<proteinExistence type="inferred from homology"/>
<evidence type="ECO:0000256" key="3">
    <source>
        <dbReference type="ARBA" id="ARBA00022729"/>
    </source>
</evidence>
<feature type="chain" id="PRO_5045216613" evidence="5">
    <location>
        <begin position="21"/>
        <end position="301"/>
    </location>
</feature>
<dbReference type="EMBL" id="JARVCO010000010">
    <property type="protein sequence ID" value="MDZ8118797.1"/>
    <property type="molecule type" value="Genomic_DNA"/>
</dbReference>
<dbReference type="Gene3D" id="3.40.50.1980">
    <property type="entry name" value="Nitrogenase molybdenum iron protein domain"/>
    <property type="match status" value="2"/>
</dbReference>
<keyword evidence="3 5" id="KW-0732">Signal</keyword>